<evidence type="ECO:0000256" key="6">
    <source>
        <dbReference type="ARBA" id="ARBA00022692"/>
    </source>
</evidence>
<feature type="binding site" evidence="23">
    <location>
        <position position="159"/>
    </location>
    <ligand>
        <name>Cu(2+)</name>
        <dbReference type="ChEBI" id="CHEBI:29036"/>
        <label>1</label>
        <note>catalytic</note>
    </ligand>
</feature>
<keyword evidence="11" id="KW-1133">Transmembrane helix</keyword>
<evidence type="ECO:0000256" key="22">
    <source>
        <dbReference type="ARBA" id="ARBA00048431"/>
    </source>
</evidence>
<keyword evidence="16 24" id="KW-1015">Disulfide bond</keyword>
<dbReference type="Proteomes" id="UP001489004">
    <property type="component" value="Unassembled WGS sequence"/>
</dbReference>
<feature type="binding site" evidence="23">
    <location>
        <position position="24"/>
    </location>
    <ligand>
        <name>Cu(2+)</name>
        <dbReference type="ChEBI" id="CHEBI:29036"/>
        <label>1</label>
        <note>catalytic</note>
    </ligand>
</feature>
<dbReference type="InterPro" id="IPR014783">
    <property type="entry name" value="Cu2_ascorb_mOase_CS-2"/>
</dbReference>
<keyword evidence="12" id="KW-0560">Oxidoreductase</keyword>
<keyword evidence="14" id="KW-0503">Monooxygenase</keyword>
<dbReference type="Pfam" id="PF03712">
    <property type="entry name" value="Cu2_monoox_C"/>
    <property type="match status" value="1"/>
</dbReference>
<keyword evidence="20" id="KW-0968">Cytoplasmic vesicle</keyword>
<comment type="similarity">
    <text evidence="4">In the C-terminal section; belongs to the peptidyl-alpha-hydroxyglycine alpha-amidating lyase family.</text>
</comment>
<dbReference type="GO" id="GO:0004598">
    <property type="term" value="F:peptidylamidoglycolate lyase activity"/>
    <property type="evidence" value="ECO:0007669"/>
    <property type="project" value="UniProtKB-EC"/>
</dbReference>
<feature type="binding site" evidence="23">
    <location>
        <position position="157"/>
    </location>
    <ligand>
        <name>Cu(2+)</name>
        <dbReference type="ChEBI" id="CHEBI:29036"/>
        <label>1</label>
        <note>catalytic</note>
    </ligand>
</feature>
<organism evidence="29 30">
    <name type="scientific">[Myrmecia] bisecta</name>
    <dbReference type="NCBI Taxonomy" id="41462"/>
    <lineage>
        <taxon>Eukaryota</taxon>
        <taxon>Viridiplantae</taxon>
        <taxon>Chlorophyta</taxon>
        <taxon>core chlorophytes</taxon>
        <taxon>Trebouxiophyceae</taxon>
        <taxon>Trebouxiales</taxon>
        <taxon>Trebouxiaceae</taxon>
        <taxon>Myrmecia</taxon>
    </lineage>
</organism>
<feature type="repeat" description="NHL" evidence="25">
    <location>
        <begin position="340"/>
        <end position="381"/>
    </location>
</feature>
<feature type="domain" description="Copper type II ascorbate-dependent monooxygenase C-terminal" evidence="28">
    <location>
        <begin position="121"/>
        <end position="254"/>
    </location>
</feature>
<evidence type="ECO:0000256" key="8">
    <source>
        <dbReference type="ARBA" id="ARBA00022729"/>
    </source>
</evidence>
<dbReference type="GO" id="GO:0005507">
    <property type="term" value="F:copper ion binding"/>
    <property type="evidence" value="ECO:0007669"/>
    <property type="project" value="InterPro"/>
</dbReference>
<keyword evidence="7 23" id="KW-0479">Metal-binding</keyword>
<comment type="catalytic activity">
    <reaction evidence="22">
        <text>a [peptide]-C-terminal glycine + 2 L-ascorbate + O2 = a [peptide]-C-terminal (2S)-2-hydroxyglycine + 2 monodehydro-L-ascorbate radical + H2O</text>
        <dbReference type="Rhea" id="RHEA:21452"/>
        <dbReference type="Rhea" id="RHEA-COMP:13486"/>
        <dbReference type="Rhea" id="RHEA-COMP:15321"/>
        <dbReference type="ChEBI" id="CHEBI:15377"/>
        <dbReference type="ChEBI" id="CHEBI:15379"/>
        <dbReference type="ChEBI" id="CHEBI:38290"/>
        <dbReference type="ChEBI" id="CHEBI:59513"/>
        <dbReference type="ChEBI" id="CHEBI:137000"/>
        <dbReference type="ChEBI" id="CHEBI:142768"/>
        <dbReference type="EC" id="1.14.17.3"/>
    </reaction>
</comment>
<keyword evidence="19" id="KW-0511">Multifunctional enzyme</keyword>
<dbReference type="EMBL" id="JALJOR010000007">
    <property type="protein sequence ID" value="KAK9814322.1"/>
    <property type="molecule type" value="Genomic_DNA"/>
</dbReference>
<evidence type="ECO:0008006" key="31">
    <source>
        <dbReference type="Google" id="ProtNLM"/>
    </source>
</evidence>
<dbReference type="PRINTS" id="PR00790">
    <property type="entry name" value="PAMONOXGNASE"/>
</dbReference>
<evidence type="ECO:0000256" key="9">
    <source>
        <dbReference type="ARBA" id="ARBA00022737"/>
    </source>
</evidence>
<evidence type="ECO:0000256" key="10">
    <source>
        <dbReference type="ARBA" id="ARBA00022833"/>
    </source>
</evidence>
<dbReference type="GO" id="GO:0004504">
    <property type="term" value="F:peptidylglycine monooxygenase activity"/>
    <property type="evidence" value="ECO:0007669"/>
    <property type="project" value="UniProtKB-EC"/>
</dbReference>
<proteinExistence type="inferred from homology"/>
<evidence type="ECO:0000256" key="5">
    <source>
        <dbReference type="ARBA" id="ARBA00010263"/>
    </source>
</evidence>
<dbReference type="PANTHER" id="PTHR10680:SF14">
    <property type="entry name" value="PEPTIDYL-GLYCINE ALPHA-AMIDATING MONOOXYGENASE"/>
    <property type="match status" value="1"/>
</dbReference>
<evidence type="ECO:0000256" key="20">
    <source>
        <dbReference type="ARBA" id="ARBA00023329"/>
    </source>
</evidence>
<dbReference type="Pfam" id="PF01082">
    <property type="entry name" value="Cu2_monooxygen"/>
    <property type="match status" value="1"/>
</dbReference>
<keyword evidence="8" id="KW-0732">Signal</keyword>
<evidence type="ECO:0000313" key="29">
    <source>
        <dbReference type="EMBL" id="KAK9814322.1"/>
    </source>
</evidence>
<evidence type="ECO:0000256" key="18">
    <source>
        <dbReference type="ARBA" id="ARBA00023239"/>
    </source>
</evidence>
<feature type="disulfide bond" evidence="24">
    <location>
        <begin position="142"/>
        <end position="250"/>
    </location>
</feature>
<evidence type="ECO:0000256" key="17">
    <source>
        <dbReference type="ARBA" id="ARBA00023180"/>
    </source>
</evidence>
<keyword evidence="17" id="KW-0325">Glycoprotein</keyword>
<feature type="compositionally biased region" description="Low complexity" evidence="26">
    <location>
        <begin position="746"/>
        <end position="756"/>
    </location>
</feature>
<dbReference type="InterPro" id="IPR020611">
    <property type="entry name" value="Cu2_ascorb_mOase_CS-1"/>
</dbReference>
<keyword evidence="13 23" id="KW-0186">Copper</keyword>
<evidence type="ECO:0000259" key="27">
    <source>
        <dbReference type="Pfam" id="PF01082"/>
    </source>
</evidence>
<evidence type="ECO:0000256" key="12">
    <source>
        <dbReference type="ARBA" id="ARBA00023002"/>
    </source>
</evidence>
<gene>
    <name evidence="29" type="ORF">WJX72_004044</name>
</gene>
<feature type="compositionally biased region" description="Low complexity" evidence="26">
    <location>
        <begin position="678"/>
        <end position="693"/>
    </location>
</feature>
<dbReference type="InterPro" id="IPR014784">
    <property type="entry name" value="Cu2_ascorb_mOase-like_C"/>
</dbReference>
<dbReference type="GO" id="GO:0012505">
    <property type="term" value="C:endomembrane system"/>
    <property type="evidence" value="ECO:0007669"/>
    <property type="project" value="UniProtKB-SubCell"/>
</dbReference>
<evidence type="ECO:0000259" key="28">
    <source>
        <dbReference type="Pfam" id="PF03712"/>
    </source>
</evidence>
<evidence type="ECO:0000256" key="11">
    <source>
        <dbReference type="ARBA" id="ARBA00022989"/>
    </source>
</evidence>
<dbReference type="InterPro" id="IPR024548">
    <property type="entry name" value="Cu2_monoox_C"/>
</dbReference>
<evidence type="ECO:0000256" key="7">
    <source>
        <dbReference type="ARBA" id="ARBA00022723"/>
    </source>
</evidence>
<dbReference type="AlphaFoldDB" id="A0AAW1PZX3"/>
<evidence type="ECO:0000256" key="21">
    <source>
        <dbReference type="ARBA" id="ARBA00037847"/>
    </source>
</evidence>
<name>A0AAW1PZX3_9CHLO</name>
<feature type="binding site" evidence="23">
    <location>
        <position position="233"/>
    </location>
    <ligand>
        <name>Cu(2+)</name>
        <dbReference type="ChEBI" id="CHEBI:29036"/>
        <label>1</label>
        <note>catalytic</note>
    </ligand>
</feature>
<dbReference type="GO" id="GO:0006518">
    <property type="term" value="P:peptide metabolic process"/>
    <property type="evidence" value="ECO:0007669"/>
    <property type="project" value="InterPro"/>
</dbReference>
<evidence type="ECO:0000313" key="30">
    <source>
        <dbReference type="Proteomes" id="UP001489004"/>
    </source>
</evidence>
<dbReference type="PROSITE" id="PS00084">
    <property type="entry name" value="CU2_MONOOXYGENASE_1"/>
    <property type="match status" value="1"/>
</dbReference>
<keyword evidence="18" id="KW-0456">Lyase</keyword>
<comment type="similarity">
    <text evidence="5">In the N-terminal section; belongs to the copper type II ascorbate-dependent monooxygenase family.</text>
</comment>
<evidence type="ECO:0000256" key="3">
    <source>
        <dbReference type="ARBA" id="ARBA00004541"/>
    </source>
</evidence>
<dbReference type="InterPro" id="IPR001258">
    <property type="entry name" value="NHL_repeat"/>
</dbReference>
<evidence type="ECO:0000256" key="25">
    <source>
        <dbReference type="PROSITE-ProRule" id="PRU00504"/>
    </source>
</evidence>
<evidence type="ECO:0000256" key="15">
    <source>
        <dbReference type="ARBA" id="ARBA00023136"/>
    </source>
</evidence>
<dbReference type="PROSITE" id="PS51125">
    <property type="entry name" value="NHL"/>
    <property type="match status" value="2"/>
</dbReference>
<dbReference type="CDD" id="cd14958">
    <property type="entry name" value="NHL_PAL_like"/>
    <property type="match status" value="1"/>
</dbReference>
<feature type="binding site" evidence="23">
    <location>
        <position position="91"/>
    </location>
    <ligand>
        <name>Cu(2+)</name>
        <dbReference type="ChEBI" id="CHEBI:29036"/>
        <label>1</label>
        <note>catalytic</note>
    </ligand>
</feature>
<feature type="compositionally biased region" description="Acidic residues" evidence="26">
    <location>
        <begin position="654"/>
        <end position="663"/>
    </location>
</feature>
<evidence type="ECO:0000256" key="26">
    <source>
        <dbReference type="SAM" id="MobiDB-lite"/>
    </source>
</evidence>
<evidence type="ECO:0000256" key="24">
    <source>
        <dbReference type="PIRSR" id="PIRSR600720-3"/>
    </source>
</evidence>
<dbReference type="InterPro" id="IPR000720">
    <property type="entry name" value="PHM/PAL"/>
</dbReference>
<feature type="region of interest" description="Disordered" evidence="26">
    <location>
        <begin position="744"/>
        <end position="779"/>
    </location>
</feature>
<keyword evidence="15" id="KW-0472">Membrane</keyword>
<dbReference type="Pfam" id="PF01436">
    <property type="entry name" value="NHL"/>
    <property type="match status" value="1"/>
</dbReference>
<keyword evidence="9" id="KW-0677">Repeat</keyword>
<dbReference type="InterPro" id="IPR011042">
    <property type="entry name" value="6-blade_b-propeller_TolB-like"/>
</dbReference>
<dbReference type="SUPFAM" id="SSF101898">
    <property type="entry name" value="NHL repeat"/>
    <property type="match status" value="1"/>
</dbReference>
<feature type="domain" description="Copper type II ascorbate-dependent monooxygenase N-terminal" evidence="27">
    <location>
        <begin position="8"/>
        <end position="93"/>
    </location>
</feature>
<dbReference type="PROSITE" id="PS00085">
    <property type="entry name" value="CU2_MONOOXYGENASE_2"/>
    <property type="match status" value="1"/>
</dbReference>
<dbReference type="InterPro" id="IPR036939">
    <property type="entry name" value="Cu2_ascorb_mOase_N_sf"/>
</dbReference>
<dbReference type="SUPFAM" id="SSF49742">
    <property type="entry name" value="PHM/PNGase F"/>
    <property type="match status" value="2"/>
</dbReference>
<evidence type="ECO:0000256" key="14">
    <source>
        <dbReference type="ARBA" id="ARBA00023033"/>
    </source>
</evidence>
<keyword evidence="6" id="KW-0812">Transmembrane</keyword>
<comment type="cofactor">
    <cofactor evidence="23">
        <name>Cu(2+)</name>
        <dbReference type="ChEBI" id="CHEBI:29036"/>
    </cofactor>
    <text evidence="23">Binds 2 Cu(2+) ions per subunit.</text>
</comment>
<evidence type="ECO:0000256" key="4">
    <source>
        <dbReference type="ARBA" id="ARBA00006026"/>
    </source>
</evidence>
<accession>A0AAW1PZX3</accession>
<dbReference type="GO" id="GO:0016020">
    <property type="term" value="C:membrane"/>
    <property type="evidence" value="ECO:0007669"/>
    <property type="project" value="InterPro"/>
</dbReference>
<feature type="region of interest" description="Disordered" evidence="26">
    <location>
        <begin position="591"/>
        <end position="712"/>
    </location>
</feature>
<comment type="catalytic activity">
    <reaction evidence="1">
        <text>a [peptide]-C-terminal (2S)-2-hydroxyglycine = a [peptide]-C-terminal amide + glyoxylate</text>
        <dbReference type="Rhea" id="RHEA:20924"/>
        <dbReference type="Rhea" id="RHEA-COMP:13485"/>
        <dbReference type="Rhea" id="RHEA-COMP:15321"/>
        <dbReference type="ChEBI" id="CHEBI:36655"/>
        <dbReference type="ChEBI" id="CHEBI:137001"/>
        <dbReference type="ChEBI" id="CHEBI:142768"/>
        <dbReference type="EC" id="4.3.2.5"/>
    </reaction>
</comment>
<feature type="compositionally biased region" description="Basic and acidic residues" evidence="26">
    <location>
        <begin position="695"/>
        <end position="710"/>
    </location>
</feature>
<dbReference type="InterPro" id="IPR000323">
    <property type="entry name" value="Cu2_ascorb_mOase_N"/>
</dbReference>
<comment type="subcellular location">
    <subcellularLocation>
        <location evidence="3">Cytoplasmic vesicle</location>
    </subcellularLocation>
    <subcellularLocation>
        <location evidence="21">Endomembrane system</location>
        <topology evidence="21">Single-pass membrane protein</topology>
    </subcellularLocation>
</comment>
<sequence>MVTLPKKPSKLVGVEPLSKKEVVHHMLLFGCSGEPFTQDVWDCHMQSPCLSGHDRVLYGWGKNAPAMQLPEGVGYGLGKGSSFTYLVLQVHYLEARPPNDQSGIRLILSPEQVPYAAGMINYASTFTLPPKQQSTLVPNQCCYNGFETLHGFAFRVHTHVLGRSVFLDKVTGKPDQPHKERLVEYSPQLPQGFNPVNPNLVFRPGDRLEATCDFDSSDQAQAVNAGSTHNDEMCNLYMMVWSQRPFFMTCVNNHGVTQLHDMGGVPAAASLVEDTEWTPPAHMGQVSGVAKGEDNSIWVFHRGDRTWDAATYADNGAGERVNDDALIRPPVIEQLDQDTGKVLRSWGGDTFSLPHMISLDPEGNIWVTDTGLHQALKFAPDGQKLMEIGERFVPGHDDDHLCKPTQVAVANDGTIYIADGYCNARVVQYAPDGAFQGEFKLPSGAIDISHSLLLDECAGMLLVADREAAKVHRFDLHTRALIDTWDVAQYGPVYALAKGPYGAIFALSWARNTPAQQAHLLLLASAPEDGVETAWLIEGVQAPHAIAITAAPVHYAGTHERPLALFVSETLPSGSRLVKYTLLPEGSSRLQQEALSAEDAEALRTASHSHGNTNAHVHGGGQAHPHPAHHPPDATTARSAAESHAAHDHGPEVDAADGDSAEGQEEHVPFLEDDDAPAIEAVGGEGGAESPPVSHDPDLHAEHPSRDAPKENVAADGYHDQEAQPAQRSIPTMAHDMGAAEVEGQRPPLGAAPPLGGARGLRHRSSEAAAGLASRSQDGLDLLGGRTASDTLAIIEEGRLLPGHHASVERPSPSLAHDVHNLGRAASVAEPLPEATVPLSVADESIRQDAANTPATQGCPWFDKMNAWQFVLWVPIITLSSELVPGRSQQSSTAL</sequence>
<dbReference type="InterPro" id="IPR008977">
    <property type="entry name" value="PHM/PNGase_F_dom_sf"/>
</dbReference>
<dbReference type="PANTHER" id="PTHR10680">
    <property type="entry name" value="PEPTIDYL-GLYCINE ALPHA-AMIDATING MONOOXYGENASE"/>
    <property type="match status" value="1"/>
</dbReference>
<dbReference type="Gene3D" id="2.60.120.230">
    <property type="match status" value="1"/>
</dbReference>
<evidence type="ECO:0000256" key="23">
    <source>
        <dbReference type="PIRSR" id="PIRSR600720-2"/>
    </source>
</evidence>
<comment type="caution">
    <text evidence="29">The sequence shown here is derived from an EMBL/GenBank/DDBJ whole genome shotgun (WGS) entry which is preliminary data.</text>
</comment>
<feature type="repeat" description="NHL" evidence="25">
    <location>
        <begin position="393"/>
        <end position="432"/>
    </location>
</feature>
<reference evidence="29 30" key="1">
    <citation type="journal article" date="2024" name="Nat. Commun.">
        <title>Phylogenomics reveals the evolutionary origins of lichenization in chlorophyte algae.</title>
        <authorList>
            <person name="Puginier C."/>
            <person name="Libourel C."/>
            <person name="Otte J."/>
            <person name="Skaloud P."/>
            <person name="Haon M."/>
            <person name="Grisel S."/>
            <person name="Petersen M."/>
            <person name="Berrin J.G."/>
            <person name="Delaux P.M."/>
            <person name="Dal Grande F."/>
            <person name="Keller J."/>
        </authorList>
    </citation>
    <scope>NUCLEOTIDE SEQUENCE [LARGE SCALE GENOMIC DNA]</scope>
    <source>
        <strain evidence="29 30">SAG 2043</strain>
    </source>
</reference>
<feature type="disulfide bond" evidence="24">
    <location>
        <begin position="31"/>
        <end position="49"/>
    </location>
</feature>
<protein>
    <recommendedName>
        <fullName evidence="31">Peptidylglycine monooxygenase</fullName>
    </recommendedName>
</protein>
<comment type="cofactor">
    <cofactor evidence="2">
        <name>Zn(2+)</name>
        <dbReference type="ChEBI" id="CHEBI:29105"/>
    </cofactor>
</comment>
<keyword evidence="10" id="KW-0862">Zinc</keyword>
<evidence type="ECO:0000256" key="1">
    <source>
        <dbReference type="ARBA" id="ARBA00000686"/>
    </source>
</evidence>
<dbReference type="Gene3D" id="2.120.10.30">
    <property type="entry name" value="TolB, C-terminal domain"/>
    <property type="match status" value="1"/>
</dbReference>
<evidence type="ECO:0000256" key="13">
    <source>
        <dbReference type="ARBA" id="ARBA00023008"/>
    </source>
</evidence>
<evidence type="ECO:0000256" key="19">
    <source>
        <dbReference type="ARBA" id="ARBA00023268"/>
    </source>
</evidence>
<keyword evidence="30" id="KW-1185">Reference proteome</keyword>
<dbReference type="Gene3D" id="2.60.120.310">
    <property type="entry name" value="Copper type II, ascorbate-dependent monooxygenase, N-terminal domain"/>
    <property type="match status" value="1"/>
</dbReference>
<evidence type="ECO:0000256" key="16">
    <source>
        <dbReference type="ARBA" id="ARBA00023157"/>
    </source>
</evidence>
<feature type="binding site" evidence="23">
    <location>
        <position position="25"/>
    </location>
    <ligand>
        <name>Cu(2+)</name>
        <dbReference type="ChEBI" id="CHEBI:29036"/>
        <label>1</label>
        <note>catalytic</note>
    </ligand>
</feature>
<feature type="disulfide bond" evidence="24">
    <location>
        <begin position="212"/>
        <end position="234"/>
    </location>
</feature>
<dbReference type="GO" id="GO:0031410">
    <property type="term" value="C:cytoplasmic vesicle"/>
    <property type="evidence" value="ECO:0007669"/>
    <property type="project" value="UniProtKB-SubCell"/>
</dbReference>
<evidence type="ECO:0000256" key="2">
    <source>
        <dbReference type="ARBA" id="ARBA00001947"/>
    </source>
</evidence>